<keyword evidence="13" id="KW-1185">Reference proteome</keyword>
<dbReference type="InterPro" id="IPR009006">
    <property type="entry name" value="Ala_racemase/Decarboxylase_C"/>
</dbReference>
<dbReference type="STRING" id="23.BEL05_13965"/>
<comment type="pathway">
    <text evidence="5">Amine and polyamine biosynthesis; putrescine biosynthesis via L-ornithine pathway; putrescine from L-ornithine: step 1/1.</text>
</comment>
<dbReference type="Proteomes" id="UP000095230">
    <property type="component" value="Unassembled WGS sequence"/>
</dbReference>
<reference evidence="10 13" key="2">
    <citation type="submission" date="2021-05" db="EMBL/GenBank/DDBJ databases">
        <title>Molecular characterization for Shewanella algae harboring chromosomal blaOXA-55-like strains isolated from clinical and environment sample.</title>
        <authorList>
            <person name="Ohama Y."/>
            <person name="Aoki K."/>
            <person name="Harada S."/>
            <person name="Moriya K."/>
            <person name="Ishii Y."/>
            <person name="Tateda K."/>
        </authorList>
    </citation>
    <scope>NUCLEOTIDE SEQUENCE [LARGE SCALE GENOMIC DNA]</scope>
    <source>
        <strain evidence="10 13">MBTL60-118</strain>
    </source>
</reference>
<dbReference type="RefSeq" id="WP_069671526.1">
    <property type="nucleotide sequence ID" value="NZ_BPEU01000030.1"/>
</dbReference>
<evidence type="ECO:0000313" key="10">
    <source>
        <dbReference type="EMBL" id="GIU45096.1"/>
    </source>
</evidence>
<comment type="similarity">
    <text evidence="2">Belongs to the Orn/Lys/Arg decarboxylase class-II family.</text>
</comment>
<evidence type="ECO:0000256" key="2">
    <source>
        <dbReference type="ARBA" id="ARBA00008872"/>
    </source>
</evidence>
<name>A0A1E5ISG8_SHECO</name>
<sequence length="391" mass="43872">MSQFQAIDVAEYYDSNTFERIKSFAQDRPTPFVVIDTQIIAKQYDEMVTQFPYASVYYAVKANPAEEVLSLLRDKGANFDIASIYELDMVTDIGVTSDRVSYGNTIKKRIDVRAFYQRGVRMFASDSEADIRMLAEEAPGAKVYVRILTEATDTADWPLSRKFGCHNEMAYELLVLAKSLGLKPHGISFHVGSQQRDISAWDSAIGKVKGIFERLKNEHNIQLKMINLGGGFPANYIDKTNALATYAQQISGFLTAHFNDELPEIILEPGRSLLSNAGILVSEVVLISKKSYTATERWVFTDVGKFSGLIETMDEAIKFPIYTERKGALDKCVIAGPTCDSADIMYEHYRYGLPVDLAIGDRMYWLTAGAYTTTYSAVCFNGFPPLKDYYL</sequence>
<dbReference type="PROSITE" id="PS00878">
    <property type="entry name" value="ODR_DC_2_1"/>
    <property type="match status" value="1"/>
</dbReference>
<comment type="catalytic activity">
    <reaction evidence="7">
        <text>L-ornithine + H(+) = putrescine + CO2</text>
        <dbReference type="Rhea" id="RHEA:22964"/>
        <dbReference type="ChEBI" id="CHEBI:15378"/>
        <dbReference type="ChEBI" id="CHEBI:16526"/>
        <dbReference type="ChEBI" id="CHEBI:46911"/>
        <dbReference type="ChEBI" id="CHEBI:326268"/>
        <dbReference type="EC" id="4.1.1.17"/>
    </reaction>
</comment>
<evidence type="ECO:0000256" key="4">
    <source>
        <dbReference type="ARBA" id="ARBA00023239"/>
    </source>
</evidence>
<keyword evidence="4" id="KW-0456">Lyase</keyword>
<keyword evidence="3 8" id="KW-0663">Pyridoxal phosphate</keyword>
<dbReference type="PRINTS" id="PR01182">
    <property type="entry name" value="ORNDCRBXLASE"/>
</dbReference>
<dbReference type="CDD" id="cd00622">
    <property type="entry name" value="PLPDE_III_ODC"/>
    <property type="match status" value="1"/>
</dbReference>
<dbReference type="FunFam" id="3.20.20.10:FF:000008">
    <property type="entry name" value="Ornithine decarboxylase"/>
    <property type="match status" value="1"/>
</dbReference>
<dbReference type="InterPro" id="IPR029066">
    <property type="entry name" value="PLP-binding_barrel"/>
</dbReference>
<dbReference type="EC" id="4.1.1.17" evidence="6"/>
<feature type="domain" description="Orn/DAP/Arg decarboxylase 2 N-terminal" evidence="9">
    <location>
        <begin position="40"/>
        <end position="273"/>
    </location>
</feature>
<protein>
    <recommendedName>
        <fullName evidence="6">ornithine decarboxylase</fullName>
        <ecNumber evidence="6">4.1.1.17</ecNumber>
    </recommendedName>
</protein>
<dbReference type="PANTHER" id="PTHR11482">
    <property type="entry name" value="ARGININE/DIAMINOPIMELATE/ORNITHINE DECARBOXYLASE"/>
    <property type="match status" value="1"/>
</dbReference>
<dbReference type="GO" id="GO:0005737">
    <property type="term" value="C:cytoplasm"/>
    <property type="evidence" value="ECO:0007669"/>
    <property type="project" value="TreeGrafter"/>
</dbReference>
<dbReference type="EMBL" id="MCBT01000043">
    <property type="protein sequence ID" value="OEG73367.1"/>
    <property type="molecule type" value="Genomic_DNA"/>
</dbReference>
<dbReference type="GO" id="GO:0033387">
    <property type="term" value="P:putrescine biosynthetic process from arginine, via ornithine"/>
    <property type="evidence" value="ECO:0007669"/>
    <property type="project" value="TreeGrafter"/>
</dbReference>
<dbReference type="EMBL" id="BPEU01000030">
    <property type="protein sequence ID" value="GIU45096.1"/>
    <property type="molecule type" value="Genomic_DNA"/>
</dbReference>
<accession>A0A1E5ISG8</accession>
<dbReference type="PANTHER" id="PTHR11482:SF6">
    <property type="entry name" value="ORNITHINE DECARBOXYLASE 1-RELATED"/>
    <property type="match status" value="1"/>
</dbReference>
<evidence type="ECO:0000313" key="13">
    <source>
        <dbReference type="Proteomes" id="UP000773469"/>
    </source>
</evidence>
<proteinExistence type="inferred from homology"/>
<dbReference type="FunFam" id="2.40.37.10:FF:000004">
    <property type="entry name" value="Ornithine decarboxylase"/>
    <property type="match status" value="1"/>
</dbReference>
<feature type="modified residue" description="N6-(pyridoxal phosphate)lysine" evidence="8">
    <location>
        <position position="61"/>
    </location>
</feature>
<organism evidence="11 12">
    <name type="scientific">Shewanella colwelliana</name>
    <name type="common">Alteromonas colwelliana</name>
    <dbReference type="NCBI Taxonomy" id="23"/>
    <lineage>
        <taxon>Bacteria</taxon>
        <taxon>Pseudomonadati</taxon>
        <taxon>Pseudomonadota</taxon>
        <taxon>Gammaproteobacteria</taxon>
        <taxon>Alteromonadales</taxon>
        <taxon>Shewanellaceae</taxon>
        <taxon>Shewanella</taxon>
    </lineage>
</organism>
<dbReference type="OrthoDB" id="9802147at2"/>
<comment type="caution">
    <text evidence="11">The sequence shown here is derived from an EMBL/GenBank/DDBJ whole genome shotgun (WGS) entry which is preliminary data.</text>
</comment>
<dbReference type="Proteomes" id="UP000773469">
    <property type="component" value="Unassembled WGS sequence"/>
</dbReference>
<evidence type="ECO:0000313" key="12">
    <source>
        <dbReference type="Proteomes" id="UP000095230"/>
    </source>
</evidence>
<evidence type="ECO:0000259" key="9">
    <source>
        <dbReference type="Pfam" id="PF02784"/>
    </source>
</evidence>
<dbReference type="GO" id="GO:0004586">
    <property type="term" value="F:ornithine decarboxylase activity"/>
    <property type="evidence" value="ECO:0007669"/>
    <property type="project" value="UniProtKB-EC"/>
</dbReference>
<dbReference type="SUPFAM" id="SSF50621">
    <property type="entry name" value="Alanine racemase C-terminal domain-like"/>
    <property type="match status" value="1"/>
</dbReference>
<comment type="cofactor">
    <cofactor evidence="1 8">
        <name>pyridoxal 5'-phosphate</name>
        <dbReference type="ChEBI" id="CHEBI:597326"/>
    </cofactor>
</comment>
<dbReference type="InterPro" id="IPR022644">
    <property type="entry name" value="De-COase2_N"/>
</dbReference>
<dbReference type="Gene3D" id="2.40.37.10">
    <property type="entry name" value="Lyase, Ornithine Decarboxylase, Chain A, domain 1"/>
    <property type="match status" value="1"/>
</dbReference>
<evidence type="ECO:0000256" key="3">
    <source>
        <dbReference type="ARBA" id="ARBA00022898"/>
    </source>
</evidence>
<feature type="active site" description="Proton donor" evidence="8">
    <location>
        <position position="339"/>
    </location>
</feature>
<evidence type="ECO:0000256" key="7">
    <source>
        <dbReference type="ARBA" id="ARBA00049127"/>
    </source>
</evidence>
<dbReference type="PRINTS" id="PR01179">
    <property type="entry name" value="ODADCRBXLASE"/>
</dbReference>
<dbReference type="InterPro" id="IPR002433">
    <property type="entry name" value="Orn_de-COase"/>
</dbReference>
<gene>
    <name evidence="10" type="primary">speC</name>
    <name evidence="11" type="ORF">BEL05_13965</name>
    <name evidence="10" type="ORF">TUM3794_34610</name>
</gene>
<dbReference type="AlphaFoldDB" id="A0A1E5ISG8"/>
<evidence type="ECO:0000256" key="8">
    <source>
        <dbReference type="PIRSR" id="PIRSR600183-50"/>
    </source>
</evidence>
<evidence type="ECO:0000256" key="1">
    <source>
        <dbReference type="ARBA" id="ARBA00001933"/>
    </source>
</evidence>
<evidence type="ECO:0000313" key="11">
    <source>
        <dbReference type="EMBL" id="OEG73367.1"/>
    </source>
</evidence>
<dbReference type="InterPro" id="IPR000183">
    <property type="entry name" value="Orn/DAP/Arg_de-COase"/>
</dbReference>
<evidence type="ECO:0000256" key="6">
    <source>
        <dbReference type="ARBA" id="ARBA00034138"/>
    </source>
</evidence>
<reference evidence="11 12" key="1">
    <citation type="submission" date="2016-07" db="EMBL/GenBank/DDBJ databases">
        <title>Whole-genome of two Shewanella species isolated from a digestive organ of sea cucumber Apostichopus japonicus Selenka 1867.</title>
        <authorList>
            <person name="Hong H.-H."/>
            <person name="Choi H."/>
            <person name="Cheon S."/>
            <person name="Oh J.-S."/>
            <person name="Lee H.-G."/>
            <person name="Park C."/>
        </authorList>
    </citation>
    <scope>NUCLEOTIDE SEQUENCE [LARGE SCALE GENOMIC DNA]</scope>
    <source>
        <strain evidence="11 12">CSB03KR</strain>
    </source>
</reference>
<evidence type="ECO:0000256" key="5">
    <source>
        <dbReference type="ARBA" id="ARBA00034115"/>
    </source>
</evidence>
<dbReference type="Pfam" id="PF02784">
    <property type="entry name" value="Orn_Arg_deC_N"/>
    <property type="match status" value="1"/>
</dbReference>
<dbReference type="SUPFAM" id="SSF51419">
    <property type="entry name" value="PLP-binding barrel"/>
    <property type="match status" value="1"/>
</dbReference>
<dbReference type="InterPro" id="IPR022653">
    <property type="entry name" value="De-COase2_pyr-phos_BS"/>
</dbReference>
<dbReference type="Gene3D" id="3.20.20.10">
    <property type="entry name" value="Alanine racemase"/>
    <property type="match status" value="1"/>
</dbReference>